<evidence type="ECO:0000256" key="1">
    <source>
        <dbReference type="SAM" id="Phobius"/>
    </source>
</evidence>
<feature type="transmembrane region" description="Helical" evidence="1">
    <location>
        <begin position="12"/>
        <end position="31"/>
    </location>
</feature>
<keyword evidence="3" id="KW-1185">Reference proteome</keyword>
<evidence type="ECO:0000313" key="3">
    <source>
        <dbReference type="Proteomes" id="UP000011116"/>
    </source>
</evidence>
<reference evidence="3" key="1">
    <citation type="journal article" date="2012" name="Nature">
        <title>A physical, genetic and functional sequence assembly of the barley genome.</title>
        <authorList>
            <consortium name="The International Barley Genome Sequencing Consortium"/>
            <person name="Mayer K.F."/>
            <person name="Waugh R."/>
            <person name="Brown J.W."/>
            <person name="Schulman A."/>
            <person name="Langridge P."/>
            <person name="Platzer M."/>
            <person name="Fincher G.B."/>
            <person name="Muehlbauer G.J."/>
            <person name="Sato K."/>
            <person name="Close T.J."/>
            <person name="Wise R.P."/>
            <person name="Stein N."/>
        </authorList>
    </citation>
    <scope>NUCLEOTIDE SEQUENCE [LARGE SCALE GENOMIC DNA]</scope>
    <source>
        <strain evidence="3">cv. Morex</strain>
    </source>
</reference>
<proteinExistence type="predicted"/>
<feature type="transmembrane region" description="Helical" evidence="1">
    <location>
        <begin position="43"/>
        <end position="62"/>
    </location>
</feature>
<protein>
    <submittedName>
        <fullName evidence="2">Uncharacterized protein</fullName>
    </submittedName>
</protein>
<keyword evidence="1" id="KW-0472">Membrane</keyword>
<dbReference type="Gramene" id="HORVU.MOREX.r2.6HG0483130.1">
    <property type="protein sequence ID" value="HORVU.MOREX.r2.6HG0483130.1.CDS.1"/>
    <property type="gene ID" value="HORVU.MOREX.r2.6HG0483130"/>
</dbReference>
<name>A0A8I6YJ89_HORVV</name>
<keyword evidence="1" id="KW-0812">Transmembrane</keyword>
<sequence length="66" mass="8013">MLCRFPPKCISAFMPKVIYHACSIFISLCFRFHHTIMLLRNKFLMRVFFLLLISLPFFLRIYCLCF</sequence>
<keyword evidence="1" id="KW-1133">Transmembrane helix</keyword>
<dbReference type="EnsemblPlants" id="HORVU.MOREX.r3.6HG0582750.1">
    <property type="protein sequence ID" value="HORVU.MOREX.r3.6HG0582750.1.CDS1"/>
    <property type="gene ID" value="HORVU.MOREX.r3.6HG0582750"/>
</dbReference>
<reference evidence="2" key="2">
    <citation type="submission" date="2020-10" db="EMBL/GenBank/DDBJ databases">
        <authorList>
            <person name="Scholz U."/>
            <person name="Mascher M."/>
            <person name="Fiebig A."/>
        </authorList>
    </citation>
    <scope>NUCLEOTIDE SEQUENCE [LARGE SCALE GENOMIC DNA]</scope>
    <source>
        <strain evidence="2">cv. Morex</strain>
    </source>
</reference>
<evidence type="ECO:0000313" key="2">
    <source>
        <dbReference type="EnsemblPlants" id="HORVU.MOREX.r3.6HG0582750.1.CDS1"/>
    </source>
</evidence>
<reference evidence="2" key="3">
    <citation type="submission" date="2022-01" db="UniProtKB">
        <authorList>
            <consortium name="EnsemblPlants"/>
        </authorList>
    </citation>
    <scope>IDENTIFICATION</scope>
    <source>
        <strain evidence="2">subsp. vulgare</strain>
    </source>
</reference>
<accession>A0A8I6YJ89</accession>
<organism evidence="2 3">
    <name type="scientific">Hordeum vulgare subsp. vulgare</name>
    <name type="common">Domesticated barley</name>
    <dbReference type="NCBI Taxonomy" id="112509"/>
    <lineage>
        <taxon>Eukaryota</taxon>
        <taxon>Viridiplantae</taxon>
        <taxon>Streptophyta</taxon>
        <taxon>Embryophyta</taxon>
        <taxon>Tracheophyta</taxon>
        <taxon>Spermatophyta</taxon>
        <taxon>Magnoliopsida</taxon>
        <taxon>Liliopsida</taxon>
        <taxon>Poales</taxon>
        <taxon>Poaceae</taxon>
        <taxon>BOP clade</taxon>
        <taxon>Pooideae</taxon>
        <taxon>Triticodae</taxon>
        <taxon>Triticeae</taxon>
        <taxon>Hordeinae</taxon>
        <taxon>Hordeum</taxon>
    </lineage>
</organism>
<dbReference type="Gramene" id="HORVU.MOREX.r3.6HG0582750.1">
    <property type="protein sequence ID" value="HORVU.MOREX.r3.6HG0582750.1.CDS1"/>
    <property type="gene ID" value="HORVU.MOREX.r3.6HG0582750"/>
</dbReference>
<dbReference type="AlphaFoldDB" id="A0A8I6YJ89"/>
<dbReference type="Proteomes" id="UP000011116">
    <property type="component" value="Chromosome 6H"/>
</dbReference>